<dbReference type="AlphaFoldDB" id="A0A7G2E7B9"/>
<evidence type="ECO:0000256" key="4">
    <source>
        <dbReference type="ARBA" id="ARBA00022525"/>
    </source>
</evidence>
<keyword evidence="5" id="KW-0372">Hormone</keyword>
<evidence type="ECO:0000256" key="2">
    <source>
        <dbReference type="ARBA" id="ARBA00008668"/>
    </source>
</evidence>
<keyword evidence="10" id="KW-1015">Disulfide bond</keyword>
<dbReference type="GO" id="GO:0016042">
    <property type="term" value="P:lipid catabolic process"/>
    <property type="evidence" value="ECO:0007669"/>
    <property type="project" value="UniProtKB-KW"/>
</dbReference>
<dbReference type="GO" id="GO:0005576">
    <property type="term" value="C:extracellular region"/>
    <property type="evidence" value="ECO:0007669"/>
    <property type="project" value="UniProtKB-SubCell"/>
</dbReference>
<evidence type="ECO:0000256" key="3">
    <source>
        <dbReference type="ARBA" id="ARBA00009178"/>
    </source>
</evidence>
<keyword evidence="4" id="KW-0964">Secreted</keyword>
<gene>
    <name evidence="12" type="ORF">AT9943_LOCUS7093</name>
</gene>
<evidence type="ECO:0000256" key="1">
    <source>
        <dbReference type="ARBA" id="ARBA00004613"/>
    </source>
</evidence>
<dbReference type="InterPro" id="IPR001087">
    <property type="entry name" value="GDSL"/>
</dbReference>
<dbReference type="Gene3D" id="3.40.50.1110">
    <property type="entry name" value="SGNH hydrolase"/>
    <property type="match status" value="2"/>
</dbReference>
<proteinExistence type="inferred from homology"/>
<evidence type="ECO:0000256" key="11">
    <source>
        <dbReference type="SAM" id="SignalP"/>
    </source>
</evidence>
<keyword evidence="6 11" id="KW-0732">Signal</keyword>
<accession>A0A7G2E7B9</accession>
<dbReference type="GO" id="GO:0040008">
    <property type="term" value="P:regulation of growth"/>
    <property type="evidence" value="ECO:0007669"/>
    <property type="project" value="UniProtKB-ARBA"/>
</dbReference>
<reference evidence="12 13" key="1">
    <citation type="submission" date="2020-09" db="EMBL/GenBank/DDBJ databases">
        <authorList>
            <person name="Ashkenazy H."/>
        </authorList>
    </citation>
    <scope>NUCLEOTIDE SEQUENCE [LARGE SCALE GENOMIC DNA]</scope>
    <source>
        <strain evidence="13">cv. Cdm-0</strain>
    </source>
</reference>
<keyword evidence="9" id="KW-0443">Lipid metabolism</keyword>
<name>A0A7G2E7B9_ARATH</name>
<dbReference type="Pfam" id="PF05498">
    <property type="entry name" value="RALF"/>
    <property type="match status" value="1"/>
</dbReference>
<dbReference type="InterPro" id="IPR051238">
    <property type="entry name" value="GDSL_esterase/lipase"/>
</dbReference>
<comment type="similarity">
    <text evidence="2">Belongs to the 'GDSL' lipolytic enzyme family.</text>
</comment>
<protein>
    <submittedName>
        <fullName evidence="12">(thale cress) hypothetical protein</fullName>
    </submittedName>
</protein>
<dbReference type="PANTHER" id="PTHR45650:SF9">
    <property type="entry name" value="SGNH HYDROLASE-TYPE ESTERASE DOMAIN-CONTAINING PROTEIN"/>
    <property type="match status" value="1"/>
</dbReference>
<dbReference type="GO" id="GO:0005179">
    <property type="term" value="F:hormone activity"/>
    <property type="evidence" value="ECO:0007669"/>
    <property type="project" value="UniProtKB-KW"/>
</dbReference>
<organism evidence="12 13">
    <name type="scientific">Arabidopsis thaliana</name>
    <name type="common">Mouse-ear cress</name>
    <dbReference type="NCBI Taxonomy" id="3702"/>
    <lineage>
        <taxon>Eukaryota</taxon>
        <taxon>Viridiplantae</taxon>
        <taxon>Streptophyta</taxon>
        <taxon>Embryophyta</taxon>
        <taxon>Tracheophyta</taxon>
        <taxon>Spermatophyta</taxon>
        <taxon>Magnoliopsida</taxon>
        <taxon>eudicotyledons</taxon>
        <taxon>Gunneridae</taxon>
        <taxon>Pentapetalae</taxon>
        <taxon>rosids</taxon>
        <taxon>malvids</taxon>
        <taxon>Brassicales</taxon>
        <taxon>Brassicaceae</taxon>
        <taxon>Camelineae</taxon>
        <taxon>Arabidopsis</taxon>
    </lineage>
</organism>
<sequence length="321" mass="34956">MSKACWLVAAIIFTAATVVYGQQAPCFFVFGDSMSDNGNNNNLKSEAKVNFSPYGNDFPKGPTGRFSNGRTIPDIIGELSGFKDFIPPFAEASPEQAHTGMNYASGGSGLREETSEHLNLHRLGARKVAVFGLSQIGCTPKIMKSHSDGKICSREVNEAVKIFNKNLDDLVMDFNKKVRGAKFTYVDLFSGGDPQAFIFLGFKVGGKSCCTVNPGEELCVPNQPVCANRTEYVFWDDLHSTEATNMVVAKGSFDGIIMIFAAVIAEPVESRRKYLDYGVITKCAGPNPPPGCYPPGAQQKNPTPANEYRRGCSKITRCKRD</sequence>
<evidence type="ECO:0000313" key="13">
    <source>
        <dbReference type="Proteomes" id="UP000516314"/>
    </source>
</evidence>
<dbReference type="InterPro" id="IPR008801">
    <property type="entry name" value="RALF"/>
</dbReference>
<evidence type="ECO:0000256" key="9">
    <source>
        <dbReference type="ARBA" id="ARBA00023098"/>
    </source>
</evidence>
<evidence type="ECO:0000256" key="7">
    <source>
        <dbReference type="ARBA" id="ARBA00022801"/>
    </source>
</evidence>
<feature type="signal peptide" evidence="11">
    <location>
        <begin position="1"/>
        <end position="21"/>
    </location>
</feature>
<dbReference type="GO" id="GO:0016788">
    <property type="term" value="F:hydrolase activity, acting on ester bonds"/>
    <property type="evidence" value="ECO:0007669"/>
    <property type="project" value="InterPro"/>
</dbReference>
<evidence type="ECO:0000256" key="8">
    <source>
        <dbReference type="ARBA" id="ARBA00022963"/>
    </source>
</evidence>
<comment type="subcellular location">
    <subcellularLocation>
        <location evidence="1">Secreted</location>
    </subcellularLocation>
</comment>
<keyword evidence="8" id="KW-0442">Lipid degradation</keyword>
<feature type="chain" id="PRO_5028856636" evidence="11">
    <location>
        <begin position="22"/>
        <end position="321"/>
    </location>
</feature>
<dbReference type="Proteomes" id="UP000516314">
    <property type="component" value="Chromosome 2"/>
</dbReference>
<keyword evidence="7" id="KW-0378">Hydrolase</keyword>
<dbReference type="InterPro" id="IPR036514">
    <property type="entry name" value="SGNH_hydro_sf"/>
</dbReference>
<dbReference type="PANTHER" id="PTHR45650">
    <property type="entry name" value="GDSL-LIKE LIPASE/ACYLHYDROLASE-RELATED"/>
    <property type="match status" value="1"/>
</dbReference>
<dbReference type="Pfam" id="PF00657">
    <property type="entry name" value="Lipase_GDSL"/>
    <property type="match status" value="1"/>
</dbReference>
<evidence type="ECO:0000256" key="5">
    <source>
        <dbReference type="ARBA" id="ARBA00022702"/>
    </source>
</evidence>
<dbReference type="EMBL" id="LR881467">
    <property type="protein sequence ID" value="CAD5318882.1"/>
    <property type="molecule type" value="Genomic_DNA"/>
</dbReference>
<comment type="similarity">
    <text evidence="3">Belongs to the plant rapid alkalinization factor (RALF) family.</text>
</comment>
<evidence type="ECO:0000256" key="6">
    <source>
        <dbReference type="ARBA" id="ARBA00022729"/>
    </source>
</evidence>
<evidence type="ECO:0000313" key="12">
    <source>
        <dbReference type="EMBL" id="CAD5318882.1"/>
    </source>
</evidence>
<evidence type="ECO:0000256" key="10">
    <source>
        <dbReference type="ARBA" id="ARBA00023157"/>
    </source>
</evidence>